<proteinExistence type="predicted"/>
<comment type="caution">
    <text evidence="1">The sequence shown here is derived from an EMBL/GenBank/DDBJ whole genome shotgun (WGS) entry which is preliminary data.</text>
</comment>
<evidence type="ECO:0000313" key="1">
    <source>
        <dbReference type="EMBL" id="MPN11446.1"/>
    </source>
</evidence>
<organism evidence="1">
    <name type="scientific">bioreactor metagenome</name>
    <dbReference type="NCBI Taxonomy" id="1076179"/>
    <lineage>
        <taxon>unclassified sequences</taxon>
        <taxon>metagenomes</taxon>
        <taxon>ecological metagenomes</taxon>
    </lineage>
</organism>
<name>A0A645FCS4_9ZZZZ</name>
<sequence>MVSNNVGRSFPPAMATIALAIRNPKPVNVAVPTIIPTVAQAHATPSAPFAPLSRASLSFCGVRRVSLFKKETAILIMIP</sequence>
<dbReference type="AlphaFoldDB" id="A0A645FCS4"/>
<dbReference type="EMBL" id="VSSQ01057663">
    <property type="protein sequence ID" value="MPN11446.1"/>
    <property type="molecule type" value="Genomic_DNA"/>
</dbReference>
<protein>
    <submittedName>
        <fullName evidence="1">Uncharacterized protein</fullName>
    </submittedName>
</protein>
<gene>
    <name evidence="1" type="ORF">SDC9_158747</name>
</gene>
<reference evidence="1" key="1">
    <citation type="submission" date="2019-08" db="EMBL/GenBank/DDBJ databases">
        <authorList>
            <person name="Kucharzyk K."/>
            <person name="Murdoch R.W."/>
            <person name="Higgins S."/>
            <person name="Loffler F."/>
        </authorList>
    </citation>
    <scope>NUCLEOTIDE SEQUENCE</scope>
</reference>
<accession>A0A645FCS4</accession>